<gene>
    <name evidence="4" type="ORF">K489DRAFT_179795</name>
</gene>
<evidence type="ECO:0000256" key="2">
    <source>
        <dbReference type="SAM" id="MobiDB-lite"/>
    </source>
</evidence>
<organism evidence="4">
    <name type="scientific">Dissoconium aciculare CBS 342.82</name>
    <dbReference type="NCBI Taxonomy" id="1314786"/>
    <lineage>
        <taxon>Eukaryota</taxon>
        <taxon>Fungi</taxon>
        <taxon>Dikarya</taxon>
        <taxon>Ascomycota</taxon>
        <taxon>Pezizomycotina</taxon>
        <taxon>Dothideomycetes</taxon>
        <taxon>Dothideomycetidae</taxon>
        <taxon>Mycosphaerellales</taxon>
        <taxon>Dissoconiaceae</taxon>
        <taxon>Dissoconium</taxon>
    </lineage>
</organism>
<keyword evidence="1" id="KW-0175">Coiled coil</keyword>
<reference evidence="4" key="3">
    <citation type="submission" date="2025-08" db="UniProtKB">
        <authorList>
            <consortium name="RefSeq"/>
        </authorList>
    </citation>
    <scope>IDENTIFICATION</scope>
    <source>
        <strain evidence="4">CBS 342.82</strain>
    </source>
</reference>
<feature type="compositionally biased region" description="Polar residues" evidence="2">
    <location>
        <begin position="35"/>
        <end position="65"/>
    </location>
</feature>
<feature type="compositionally biased region" description="Basic and acidic residues" evidence="2">
    <location>
        <begin position="606"/>
        <end position="622"/>
    </location>
</feature>
<dbReference type="GeneID" id="54357251"/>
<feature type="compositionally biased region" description="Polar residues" evidence="2">
    <location>
        <begin position="116"/>
        <end position="147"/>
    </location>
</feature>
<feature type="compositionally biased region" description="Polar residues" evidence="2">
    <location>
        <begin position="661"/>
        <end position="670"/>
    </location>
</feature>
<evidence type="ECO:0000313" key="4">
    <source>
        <dbReference type="RefSeq" id="XP_033461361.1"/>
    </source>
</evidence>
<feature type="compositionally biased region" description="Polar residues" evidence="2">
    <location>
        <begin position="155"/>
        <end position="171"/>
    </location>
</feature>
<reference evidence="4" key="1">
    <citation type="submission" date="2020-01" db="EMBL/GenBank/DDBJ databases">
        <authorList>
            <consortium name="DOE Joint Genome Institute"/>
            <person name="Haridas S."/>
            <person name="Albert R."/>
            <person name="Binder M."/>
            <person name="Bloem J."/>
            <person name="Labutti K."/>
            <person name="Salamov A."/>
            <person name="Andreopoulos B."/>
            <person name="Baker S.E."/>
            <person name="Barry K."/>
            <person name="Bills G."/>
            <person name="Bluhm B.H."/>
            <person name="Cannon C."/>
            <person name="Castanera R."/>
            <person name="Culley D.E."/>
            <person name="Daum C."/>
            <person name="Ezra D."/>
            <person name="Gonzalez J.B."/>
            <person name="Henrissat B."/>
            <person name="Kuo A."/>
            <person name="Liang C."/>
            <person name="Lipzen A."/>
            <person name="Lutzoni F."/>
            <person name="Magnuson J."/>
            <person name="Mondo S."/>
            <person name="Nolan M."/>
            <person name="Ohm R."/>
            <person name="Pangilinan J."/>
            <person name="Park H.-J."/>
            <person name="Ramirez L."/>
            <person name="Alfaro M."/>
            <person name="Sun H."/>
            <person name="Tritt A."/>
            <person name="Yoshinaga Y."/>
            <person name="Zwiers L.-H."/>
            <person name="Turgeon B.G."/>
            <person name="Goodwin S.B."/>
            <person name="Spatafora J.W."/>
            <person name="Crous P.W."/>
            <person name="Grigoriev I.V."/>
        </authorList>
    </citation>
    <scope>NUCLEOTIDE SEQUENCE</scope>
    <source>
        <strain evidence="4">CBS 342.82</strain>
    </source>
</reference>
<feature type="compositionally biased region" description="Basic and acidic residues" evidence="2">
    <location>
        <begin position="95"/>
        <end position="106"/>
    </location>
</feature>
<feature type="coiled-coil region" evidence="1">
    <location>
        <begin position="321"/>
        <end position="369"/>
    </location>
</feature>
<name>A0A6J3M8K5_9PEZI</name>
<evidence type="ECO:0000313" key="3">
    <source>
        <dbReference type="Proteomes" id="UP000504637"/>
    </source>
</evidence>
<protein>
    <submittedName>
        <fullName evidence="4">Uncharacterized protein</fullName>
    </submittedName>
</protein>
<feature type="region of interest" description="Disordered" evidence="2">
    <location>
        <begin position="692"/>
        <end position="711"/>
    </location>
</feature>
<feature type="region of interest" description="Disordered" evidence="2">
    <location>
        <begin position="1"/>
        <end position="297"/>
    </location>
</feature>
<accession>A0A6J3M8K5</accession>
<proteinExistence type="predicted"/>
<sequence>MATDENMTDVVSSGPSTSVFGPSLDEAQKDERVTQDTGMSEVTQAGLRTNPISNRVTSCDLSPSPRQGFPTVRAKTPCTEDNAKEGAQSQHPKQKPVDDEHSEHHTFSQGEFKVPSITSTVTIRAQTPQSNSQDGAKSRKTPTTPSSREGEFHTPRSTSSKNKTGPASNKPPSAEDDDLIFVGSSQKSSPAKTPVRPASAMSARFGTGMPSRRSSQSVLQDEALRTPSKVPMKRPASAQLESETSKKQKAPVSEDAMRTIPNTVERKKSLQAQVSRDRAYSGTAERNPSAGEDNYEYEEDEEATMLVSVPRNFAKAAHRQNEKQKQRVHAMAAEIQRLNETIQKKDGSIEEKNEDVAELEARAHRAEHDCMAMGTRLAQYREIDAAFYDRFEKNWETRTRAHLEARNAKEMKRMEERLDREGERLQARAERTLKEAREIREKSKEMVRDMKAKCDARVKDSKPQLNQIINKKDRDLQEELEKRTKLEELANGLYNSRQQYKLEKRDLEKELFVMREKRQEIEAENRDLKRTLATSKQNLTATNEVVGLQLIKTHNAETEIAELKKLLKAVNTELDDLRTEHEEAIEQSDRLQDELDELKEELRSHKEIAKEGPDSSLHDSNKDLSASHPVANEKLPAPLPIVNKEPLPSLSNVNRFPHYRSASNTDQDAATAQEPLAKEPIIEYRIPEIEARKQLNEEGQDAMRAGSPKAD</sequence>
<feature type="region of interest" description="Disordered" evidence="2">
    <location>
        <begin position="606"/>
        <end position="683"/>
    </location>
</feature>
<dbReference type="Proteomes" id="UP000504637">
    <property type="component" value="Unplaced"/>
</dbReference>
<dbReference type="AlphaFoldDB" id="A0A6J3M8K5"/>
<dbReference type="RefSeq" id="XP_033461361.1">
    <property type="nucleotide sequence ID" value="XM_033599452.1"/>
</dbReference>
<feature type="compositionally biased region" description="Polar residues" evidence="2">
    <location>
        <begin position="9"/>
        <end position="20"/>
    </location>
</feature>
<reference evidence="4" key="2">
    <citation type="submission" date="2020-04" db="EMBL/GenBank/DDBJ databases">
        <authorList>
            <consortium name="NCBI Genome Project"/>
        </authorList>
    </citation>
    <scope>NUCLEOTIDE SEQUENCE</scope>
    <source>
        <strain evidence="4">CBS 342.82</strain>
    </source>
</reference>
<keyword evidence="3" id="KW-1185">Reference proteome</keyword>
<evidence type="ECO:0000256" key="1">
    <source>
        <dbReference type="SAM" id="Coils"/>
    </source>
</evidence>